<dbReference type="Proteomes" id="UP001143307">
    <property type="component" value="Unassembled WGS sequence"/>
</dbReference>
<proteinExistence type="predicted"/>
<keyword evidence="4" id="KW-1185">Reference proteome</keyword>
<accession>A0ABT3T1A2</accession>
<protein>
    <submittedName>
        <fullName evidence="3">DUF4136 domain-containing protein</fullName>
    </submittedName>
</protein>
<sequence>MLLRALQATAALFVLSLVTACATPLEATMDFDSGFDFTKVQKLAIQPVDREDLSSLQISDMQEARIDRALADELQRKGFEIVSDNSQADLYMIWHLVTEERTDVRSYNSMSYYNCWGCGPAVSDVSVRQYTQGTFIVDMIDPLRSKSVWRSVIESRLRNQPEDPEVLAEERREAATAVFAEFPPK</sequence>
<feature type="signal peptide" evidence="1">
    <location>
        <begin position="1"/>
        <end position="22"/>
    </location>
</feature>
<gene>
    <name evidence="3" type="ORF">EYC87_17095</name>
</gene>
<dbReference type="InterPro" id="IPR025411">
    <property type="entry name" value="DUF4136"/>
</dbReference>
<evidence type="ECO:0000256" key="1">
    <source>
        <dbReference type="SAM" id="SignalP"/>
    </source>
</evidence>
<feature type="chain" id="PRO_5045053184" evidence="1">
    <location>
        <begin position="23"/>
        <end position="185"/>
    </location>
</feature>
<keyword evidence="1" id="KW-0732">Signal</keyword>
<evidence type="ECO:0000313" key="4">
    <source>
        <dbReference type="Proteomes" id="UP001143307"/>
    </source>
</evidence>
<dbReference type="RefSeq" id="WP_279253945.1">
    <property type="nucleotide sequence ID" value="NZ_SHNP01000007.1"/>
</dbReference>
<dbReference type="Gene3D" id="3.30.160.670">
    <property type="match status" value="1"/>
</dbReference>
<evidence type="ECO:0000259" key="2">
    <source>
        <dbReference type="Pfam" id="PF13590"/>
    </source>
</evidence>
<name>A0ABT3T1A2_9GAMM</name>
<dbReference type="Pfam" id="PF13590">
    <property type="entry name" value="DUF4136"/>
    <property type="match status" value="1"/>
</dbReference>
<comment type="caution">
    <text evidence="3">The sequence shown here is derived from an EMBL/GenBank/DDBJ whole genome shotgun (WGS) entry which is preliminary data.</text>
</comment>
<organism evidence="3 4">
    <name type="scientific">Candidatus Seongchinamella marina</name>
    <dbReference type="NCBI Taxonomy" id="2518990"/>
    <lineage>
        <taxon>Bacteria</taxon>
        <taxon>Pseudomonadati</taxon>
        <taxon>Pseudomonadota</taxon>
        <taxon>Gammaproteobacteria</taxon>
        <taxon>Cellvibrionales</taxon>
        <taxon>Halieaceae</taxon>
        <taxon>Seongchinamella</taxon>
    </lineage>
</organism>
<evidence type="ECO:0000313" key="3">
    <source>
        <dbReference type="EMBL" id="MCX2975299.1"/>
    </source>
</evidence>
<feature type="domain" description="DUF4136" evidence="2">
    <location>
        <begin position="29"/>
        <end position="184"/>
    </location>
</feature>
<reference evidence="3" key="1">
    <citation type="submission" date="2019-02" db="EMBL/GenBank/DDBJ databases">
        <authorList>
            <person name="Li S.-H."/>
        </authorList>
    </citation>
    <scope>NUCLEOTIDE SEQUENCE</scope>
    <source>
        <strain evidence="3">IMCC8485</strain>
    </source>
</reference>
<dbReference type="EMBL" id="SHNP01000007">
    <property type="protein sequence ID" value="MCX2975299.1"/>
    <property type="molecule type" value="Genomic_DNA"/>
</dbReference>
<dbReference type="PROSITE" id="PS51257">
    <property type="entry name" value="PROKAR_LIPOPROTEIN"/>
    <property type="match status" value="1"/>
</dbReference>